<evidence type="ECO:0000313" key="6">
    <source>
        <dbReference type="Proteomes" id="UP000000361"/>
    </source>
</evidence>
<sequence length="151" mass="16126">MSPAVVAPEDLAPDLVPPEAVAGLGDVRRGIDMIDARIVGLLGLRLRYVLAAADFKPDIASIPAPERVRQMLDERAAWAAEAGLAPDFIGPLFGQVAEWFIRQQVAHWRACRAGQSAADHRRSSAPAPSPSARPPSEPALDRVERVHGAGD</sequence>
<protein>
    <recommendedName>
        <fullName evidence="1">chorismate mutase</fullName>
        <ecNumber evidence="1">5.4.99.5</ecNumber>
    </recommendedName>
</protein>
<feature type="compositionally biased region" description="Basic and acidic residues" evidence="3">
    <location>
        <begin position="139"/>
        <end position="151"/>
    </location>
</feature>
<organism evidence="5 6">
    <name type="scientific">Paracoccus denitrificans (strain Pd 1222)</name>
    <dbReference type="NCBI Taxonomy" id="318586"/>
    <lineage>
        <taxon>Bacteria</taxon>
        <taxon>Pseudomonadati</taxon>
        <taxon>Pseudomonadota</taxon>
        <taxon>Alphaproteobacteria</taxon>
        <taxon>Rhodobacterales</taxon>
        <taxon>Paracoccaceae</taxon>
        <taxon>Paracoccus</taxon>
    </lineage>
</organism>
<dbReference type="InterPro" id="IPR036979">
    <property type="entry name" value="CM_dom_sf"/>
</dbReference>
<dbReference type="EnsemblBacteria" id="ABL71092">
    <property type="protein sequence ID" value="ABL71092"/>
    <property type="gene ID" value="Pden_3009"/>
</dbReference>
<dbReference type="HOGENOM" id="CLU_1729617_0_0_5"/>
<feature type="region of interest" description="Disordered" evidence="3">
    <location>
        <begin position="116"/>
        <end position="151"/>
    </location>
</feature>
<dbReference type="OrthoDB" id="514491at2"/>
<keyword evidence="6" id="KW-1185">Reference proteome</keyword>
<evidence type="ECO:0000256" key="3">
    <source>
        <dbReference type="SAM" id="MobiDB-lite"/>
    </source>
</evidence>
<feature type="compositionally biased region" description="Pro residues" evidence="3">
    <location>
        <begin position="127"/>
        <end position="137"/>
    </location>
</feature>
<dbReference type="EMBL" id="CP000490">
    <property type="protein sequence ID" value="ABL71092.1"/>
    <property type="molecule type" value="Genomic_DNA"/>
</dbReference>
<dbReference type="GO" id="GO:0046417">
    <property type="term" value="P:chorismate metabolic process"/>
    <property type="evidence" value="ECO:0007669"/>
    <property type="project" value="InterPro"/>
</dbReference>
<proteinExistence type="predicted"/>
<keyword evidence="2" id="KW-0413">Isomerase</keyword>
<dbReference type="eggNOG" id="COG1605">
    <property type="taxonomic scope" value="Bacteria"/>
</dbReference>
<dbReference type="PANTHER" id="PTHR38041">
    <property type="entry name" value="CHORISMATE MUTASE"/>
    <property type="match status" value="1"/>
</dbReference>
<dbReference type="PROSITE" id="PS51168">
    <property type="entry name" value="CHORISMATE_MUT_2"/>
    <property type="match status" value="1"/>
</dbReference>
<dbReference type="SMART" id="SM00830">
    <property type="entry name" value="CM_2"/>
    <property type="match status" value="1"/>
</dbReference>
<accession>A1B6E8</accession>
<dbReference type="Pfam" id="PF01817">
    <property type="entry name" value="CM_2"/>
    <property type="match status" value="1"/>
</dbReference>
<name>A1B6E8_PARDP</name>
<dbReference type="STRING" id="318586.Pden_3009"/>
<dbReference type="KEGG" id="pde:Pden_3009"/>
<dbReference type="InterPro" id="IPR002701">
    <property type="entry name" value="CM_II_prokaryot"/>
</dbReference>
<dbReference type="GeneID" id="93452691"/>
<evidence type="ECO:0000313" key="5">
    <source>
        <dbReference type="EMBL" id="ABL71092.1"/>
    </source>
</evidence>
<dbReference type="Gene3D" id="1.20.59.10">
    <property type="entry name" value="Chorismate mutase"/>
    <property type="match status" value="1"/>
</dbReference>
<dbReference type="RefSeq" id="WP_011749279.1">
    <property type="nucleotide sequence ID" value="NC_008687.1"/>
</dbReference>
<dbReference type="GO" id="GO:0009697">
    <property type="term" value="P:salicylic acid biosynthetic process"/>
    <property type="evidence" value="ECO:0007669"/>
    <property type="project" value="TreeGrafter"/>
</dbReference>
<dbReference type="EC" id="5.4.99.5" evidence="1"/>
<feature type="domain" description="Chorismate mutase" evidence="4">
    <location>
        <begin position="18"/>
        <end position="108"/>
    </location>
</feature>
<dbReference type="AlphaFoldDB" id="A1B6E8"/>
<evidence type="ECO:0000259" key="4">
    <source>
        <dbReference type="PROSITE" id="PS51168"/>
    </source>
</evidence>
<dbReference type="SUPFAM" id="SSF48600">
    <property type="entry name" value="Chorismate mutase II"/>
    <property type="match status" value="1"/>
</dbReference>
<dbReference type="InterPro" id="IPR051331">
    <property type="entry name" value="Chorismate_mutase-related"/>
</dbReference>
<gene>
    <name evidence="5" type="ordered locus">Pden_3009</name>
</gene>
<reference evidence="6" key="1">
    <citation type="submission" date="2006-12" db="EMBL/GenBank/DDBJ databases">
        <title>Complete sequence of chromosome 2 of Paracoccus denitrificans PD1222.</title>
        <authorList>
            <person name="Copeland A."/>
            <person name="Lucas S."/>
            <person name="Lapidus A."/>
            <person name="Barry K."/>
            <person name="Detter J.C."/>
            <person name="Glavina del Rio T."/>
            <person name="Hammon N."/>
            <person name="Israni S."/>
            <person name="Dalin E."/>
            <person name="Tice H."/>
            <person name="Pitluck S."/>
            <person name="Munk A.C."/>
            <person name="Brettin T."/>
            <person name="Bruce D."/>
            <person name="Han C."/>
            <person name="Tapia R."/>
            <person name="Gilna P."/>
            <person name="Schmutz J."/>
            <person name="Larimer F."/>
            <person name="Land M."/>
            <person name="Hauser L."/>
            <person name="Kyrpides N."/>
            <person name="Lykidis A."/>
            <person name="Spiro S."/>
            <person name="Richardson D.J."/>
            <person name="Moir J.W.B."/>
            <person name="Ferguson S.J."/>
            <person name="van Spanning R.J.M."/>
            <person name="Richardson P."/>
        </authorList>
    </citation>
    <scope>NUCLEOTIDE SEQUENCE [LARGE SCALE GENOMIC DNA]</scope>
    <source>
        <strain evidence="6">Pd 1222</strain>
    </source>
</reference>
<dbReference type="GO" id="GO:0004106">
    <property type="term" value="F:chorismate mutase activity"/>
    <property type="evidence" value="ECO:0007669"/>
    <property type="project" value="UniProtKB-EC"/>
</dbReference>
<dbReference type="InterPro" id="IPR036263">
    <property type="entry name" value="Chorismate_II_sf"/>
</dbReference>
<evidence type="ECO:0000256" key="1">
    <source>
        <dbReference type="ARBA" id="ARBA00012404"/>
    </source>
</evidence>
<dbReference type="PANTHER" id="PTHR38041:SF1">
    <property type="entry name" value="CHORISMATE MUTASE"/>
    <property type="match status" value="1"/>
</dbReference>
<dbReference type="Proteomes" id="UP000000361">
    <property type="component" value="Chromosome 2"/>
</dbReference>
<evidence type="ECO:0000256" key="2">
    <source>
        <dbReference type="ARBA" id="ARBA00023235"/>
    </source>
</evidence>